<evidence type="ECO:0000313" key="1">
    <source>
        <dbReference type="EMBL" id="QDB73971.1"/>
    </source>
</evidence>
<gene>
    <name evidence="1" type="ORF">2L372D_057</name>
</gene>
<evidence type="ECO:0000313" key="2">
    <source>
        <dbReference type="Proteomes" id="UP000316128"/>
    </source>
</evidence>
<accession>A0A4Y5TX20</accession>
<organism evidence="1 2">
    <name type="scientific">Aeromonas phage 2L372D</name>
    <dbReference type="NCBI Taxonomy" id="2588097"/>
    <lineage>
        <taxon>Viruses</taxon>
        <taxon>Duplodnaviria</taxon>
        <taxon>Heunggongvirae</taxon>
        <taxon>Uroviricota</taxon>
        <taxon>Caudoviricetes</taxon>
        <taxon>Plateaulakevirus</taxon>
        <taxon>Plateaulakevirus pv2L372D</taxon>
    </lineage>
</organism>
<reference evidence="1 2" key="1">
    <citation type="submission" date="2019-04" db="EMBL/GenBank/DDBJ databases">
        <title>Nine Novel Phages from a Plateau Lake in Southwest China Provide Insights into Aeromonas Phage Diversity.</title>
        <authorList>
            <person name="Xiao W."/>
            <person name="Bai M."/>
            <person name="Wang Y."/>
            <person name="Cui X."/>
        </authorList>
    </citation>
    <scope>NUCLEOTIDE SEQUENCE [LARGE SCALE GENOMIC DNA]</scope>
</reference>
<dbReference type="Proteomes" id="UP000316128">
    <property type="component" value="Segment"/>
</dbReference>
<sequence>MNEQQYYKWKADTYEALVASGIYSAEQAQIVIDWFDSIKGTRERQWFVDELADALSKHWSDYPYENFVYKTMTTRAWLYADKILHKHKEQN</sequence>
<protein>
    <submittedName>
        <fullName evidence="1">Uncharacterized protein</fullName>
    </submittedName>
</protein>
<keyword evidence="2" id="KW-1185">Reference proteome</keyword>
<dbReference type="EMBL" id="MK804893">
    <property type="protein sequence ID" value="QDB73971.1"/>
    <property type="molecule type" value="Genomic_DNA"/>
</dbReference>
<proteinExistence type="predicted"/>
<name>A0A4Y5TX20_9CAUD</name>